<organism evidence="7 8">
    <name type="scientific">Rickenella mellea</name>
    <dbReference type="NCBI Taxonomy" id="50990"/>
    <lineage>
        <taxon>Eukaryota</taxon>
        <taxon>Fungi</taxon>
        <taxon>Dikarya</taxon>
        <taxon>Basidiomycota</taxon>
        <taxon>Agaricomycotina</taxon>
        <taxon>Agaricomycetes</taxon>
        <taxon>Hymenochaetales</taxon>
        <taxon>Rickenellaceae</taxon>
        <taxon>Rickenella</taxon>
    </lineage>
</organism>
<dbReference type="GO" id="GO:0016020">
    <property type="term" value="C:membrane"/>
    <property type="evidence" value="ECO:0007669"/>
    <property type="project" value="UniProtKB-SubCell"/>
</dbReference>
<dbReference type="Proteomes" id="UP000294933">
    <property type="component" value="Unassembled WGS sequence"/>
</dbReference>
<evidence type="ECO:0000256" key="5">
    <source>
        <dbReference type="SAM" id="Phobius"/>
    </source>
</evidence>
<feature type="transmembrane region" description="Helical" evidence="5">
    <location>
        <begin position="467"/>
        <end position="492"/>
    </location>
</feature>
<name>A0A4Y7PLB4_9AGAM</name>
<dbReference type="InterPro" id="IPR011701">
    <property type="entry name" value="MFS"/>
</dbReference>
<comment type="subcellular location">
    <subcellularLocation>
        <location evidence="1">Membrane</location>
        <topology evidence="1">Multi-pass membrane protein</topology>
    </subcellularLocation>
</comment>
<dbReference type="OrthoDB" id="6770063at2759"/>
<dbReference type="FunFam" id="1.20.1250.20:FF:000011">
    <property type="entry name" value="MFS multidrug transporter, putative"/>
    <property type="match status" value="1"/>
</dbReference>
<proteinExistence type="predicted"/>
<feature type="transmembrane region" description="Helical" evidence="5">
    <location>
        <begin position="408"/>
        <end position="429"/>
    </location>
</feature>
<feature type="transmembrane region" description="Helical" evidence="5">
    <location>
        <begin position="247"/>
        <end position="269"/>
    </location>
</feature>
<evidence type="ECO:0000313" key="7">
    <source>
        <dbReference type="EMBL" id="TDL15898.1"/>
    </source>
</evidence>
<dbReference type="GO" id="GO:0022857">
    <property type="term" value="F:transmembrane transporter activity"/>
    <property type="evidence" value="ECO:0007669"/>
    <property type="project" value="InterPro"/>
</dbReference>
<keyword evidence="2 5" id="KW-0812">Transmembrane</keyword>
<evidence type="ECO:0000256" key="4">
    <source>
        <dbReference type="ARBA" id="ARBA00023136"/>
    </source>
</evidence>
<feature type="transmembrane region" description="Helical" evidence="5">
    <location>
        <begin position="220"/>
        <end position="241"/>
    </location>
</feature>
<dbReference type="PANTHER" id="PTHR23502:SF60">
    <property type="entry name" value="MAJOR FACILITATOR SUPERFAMILY (MFS) PROFILE DOMAIN-CONTAINING PROTEIN-RELATED"/>
    <property type="match status" value="1"/>
</dbReference>
<dbReference type="Gene3D" id="1.20.1250.20">
    <property type="entry name" value="MFS general substrate transporter like domains"/>
    <property type="match status" value="1"/>
</dbReference>
<accession>A0A4Y7PLB4</accession>
<dbReference type="InterPro" id="IPR036259">
    <property type="entry name" value="MFS_trans_sf"/>
</dbReference>
<evidence type="ECO:0000313" key="8">
    <source>
        <dbReference type="Proteomes" id="UP000294933"/>
    </source>
</evidence>
<feature type="transmembrane region" description="Helical" evidence="5">
    <location>
        <begin position="128"/>
        <end position="150"/>
    </location>
</feature>
<dbReference type="Pfam" id="PF07690">
    <property type="entry name" value="MFS_1"/>
    <property type="match status" value="1"/>
</dbReference>
<keyword evidence="4 5" id="KW-0472">Membrane</keyword>
<evidence type="ECO:0000256" key="3">
    <source>
        <dbReference type="ARBA" id="ARBA00022989"/>
    </source>
</evidence>
<evidence type="ECO:0000256" key="2">
    <source>
        <dbReference type="ARBA" id="ARBA00022692"/>
    </source>
</evidence>
<keyword evidence="8" id="KW-1185">Reference proteome</keyword>
<feature type="domain" description="Major facilitator superfamily (MFS) profile" evidence="6">
    <location>
        <begin position="94"/>
        <end position="528"/>
    </location>
</feature>
<dbReference type="AlphaFoldDB" id="A0A4Y7PLB4"/>
<dbReference type="PANTHER" id="PTHR23502">
    <property type="entry name" value="MAJOR FACILITATOR SUPERFAMILY"/>
    <property type="match status" value="1"/>
</dbReference>
<dbReference type="EMBL" id="ML170258">
    <property type="protein sequence ID" value="TDL15898.1"/>
    <property type="molecule type" value="Genomic_DNA"/>
</dbReference>
<dbReference type="PROSITE" id="PS50850">
    <property type="entry name" value="MFS"/>
    <property type="match status" value="1"/>
</dbReference>
<protein>
    <submittedName>
        <fullName evidence="7">MFS polyamine transporter</fullName>
    </submittedName>
</protein>
<feature type="transmembrane region" description="Helical" evidence="5">
    <location>
        <begin position="435"/>
        <end position="455"/>
    </location>
</feature>
<gene>
    <name evidence="7" type="ORF">BD410DRAFT_795949</name>
</gene>
<dbReference type="VEuPathDB" id="FungiDB:BD410DRAFT_795949"/>
<sequence length="539" mass="58866">MRTSADSRSSTLDGLIQEIIALGRVLDQQSNGRISLSRPRSSLPHEITVTALSVKSLEEGIIIKAESDVTIVDWDGPEDSENPMNWPFKRKWVVTAILSGFTFISTVSSSMVAPAANQVAKEFGVTNTVVIAMTTSMFVLGQAFGPLFFAPLSEIYGRSHVLQFANLFYLVWNIACGGAKSQGQIIAFRFLSGLGGSAPFPIDGGVIGDCWRREERGQAIALFTLAPLFGIALGPVAGAWIAELSSWRWVFWSTSIGAGVVQLLGLLFLRETFAPLLLERKASRIKKQLGIISRDQSKVRTKFQSEERQWTSIFAKAIIRPFALFVREPVIQLLGLYMAFVYGIVYLTLTTLPDIFEGVYHFRVGIAGLHYLSLGVGLVISNQINASISDRVYVYLKNRNEGVGKPEFRLPTMVLGTLCLPSGLLMTGWTSEKVAHWILPDIGIAILGAGMNLNIQGIQTYIIEAFSLYSASALATVTCLRSLTGFGFPLFAPAMYDALGYGKSGTILASAAILLGCPAPFLFWHYGERIRHLSLSVAD</sequence>
<dbReference type="CDD" id="cd17323">
    <property type="entry name" value="MFS_Tpo1_MDR_like"/>
    <property type="match status" value="1"/>
</dbReference>
<dbReference type="InterPro" id="IPR020846">
    <property type="entry name" value="MFS_dom"/>
</dbReference>
<dbReference type="SUPFAM" id="SSF103473">
    <property type="entry name" value="MFS general substrate transporter"/>
    <property type="match status" value="1"/>
</dbReference>
<feature type="transmembrane region" description="Helical" evidence="5">
    <location>
        <begin position="330"/>
        <end position="349"/>
    </location>
</feature>
<reference evidence="7 8" key="1">
    <citation type="submission" date="2018-06" db="EMBL/GenBank/DDBJ databases">
        <title>A transcriptomic atlas of mushroom development highlights an independent origin of complex multicellularity.</title>
        <authorList>
            <consortium name="DOE Joint Genome Institute"/>
            <person name="Krizsan K."/>
            <person name="Almasi E."/>
            <person name="Merenyi Z."/>
            <person name="Sahu N."/>
            <person name="Viragh M."/>
            <person name="Koszo T."/>
            <person name="Mondo S."/>
            <person name="Kiss B."/>
            <person name="Balint B."/>
            <person name="Kues U."/>
            <person name="Barry K."/>
            <person name="Hegedus J.C."/>
            <person name="Henrissat B."/>
            <person name="Johnson J."/>
            <person name="Lipzen A."/>
            <person name="Ohm R."/>
            <person name="Nagy I."/>
            <person name="Pangilinan J."/>
            <person name="Yan J."/>
            <person name="Xiong Y."/>
            <person name="Grigoriev I.V."/>
            <person name="Hibbett D.S."/>
            <person name="Nagy L.G."/>
        </authorList>
    </citation>
    <scope>NUCLEOTIDE SEQUENCE [LARGE SCALE GENOMIC DNA]</scope>
    <source>
        <strain evidence="7 8">SZMC22713</strain>
    </source>
</reference>
<feature type="transmembrane region" description="Helical" evidence="5">
    <location>
        <begin position="504"/>
        <end position="524"/>
    </location>
</feature>
<keyword evidence="3 5" id="KW-1133">Transmembrane helix</keyword>
<evidence type="ECO:0000256" key="1">
    <source>
        <dbReference type="ARBA" id="ARBA00004141"/>
    </source>
</evidence>
<dbReference type="STRING" id="50990.A0A4Y7PLB4"/>
<evidence type="ECO:0000259" key="6">
    <source>
        <dbReference type="PROSITE" id="PS50850"/>
    </source>
</evidence>
<feature type="transmembrane region" description="Helical" evidence="5">
    <location>
        <begin position="92"/>
        <end position="116"/>
    </location>
</feature>
<feature type="transmembrane region" description="Helical" evidence="5">
    <location>
        <begin position="369"/>
        <end position="388"/>
    </location>
</feature>